<protein>
    <recommendedName>
        <fullName evidence="4">Large ribosomal subunit assembly factor BipA</fullName>
        <ecNumber evidence="4">3.6.5.-</ecNumber>
    </recommendedName>
    <alternativeName>
        <fullName evidence="4">GTP-binding protein BipA</fullName>
    </alternativeName>
</protein>
<dbReference type="CDD" id="cd01891">
    <property type="entry name" value="TypA_BipA"/>
    <property type="match status" value="1"/>
</dbReference>
<dbReference type="InterPro" id="IPR041095">
    <property type="entry name" value="EFG_II"/>
</dbReference>
<dbReference type="CDD" id="cd03710">
    <property type="entry name" value="BipA_TypA_C"/>
    <property type="match status" value="1"/>
</dbReference>
<dbReference type="InterPro" id="IPR000795">
    <property type="entry name" value="T_Tr_GTP-bd_dom"/>
</dbReference>
<dbReference type="Gene3D" id="2.40.30.10">
    <property type="entry name" value="Translation factors"/>
    <property type="match status" value="1"/>
</dbReference>
<keyword evidence="4" id="KW-0820">tRNA-binding</keyword>
<dbReference type="Pfam" id="PF00009">
    <property type="entry name" value="GTP_EFTU"/>
    <property type="match status" value="1"/>
</dbReference>
<keyword evidence="1 4" id="KW-0547">Nucleotide-binding</keyword>
<sequence>MTNLRQDLRNIAIIAHVDHGKTTLVDQLLKQSGIFRSNEHVDERAMDSNDIERERGITILAKNTAVQYHDIKINILDTPGHADFGGEVERILKMVDGVLLVVDSYEGTMPQTRFVLKKALEQNLKPIVVVNKIDKDAARPEEVVDEVLELFIELDANDEQLEFPVIYASGINGTASLSPDPADQGENMQVLFESILEHIPAPADNREEPLQFQVSLLDYNDYVGRIGIGRVFRGTMHVGQQVVLMKNDGTLKNFRITKMSGFMGLKRIEIEEAYAGDLVAISGFEDIDVGETVCPVDHPEALPALHVDEPTLQMTFLVNNSPFAGREGKWVTARKIEERLEQQLQTDVSLRVDPTDSPDAWIVSGRGELHLSILIENMRREGYELQVSKPEVIVREIDGVRCEPVERVQIDTPEEYTGSVIESLGERKGEMLDMVNNGNGQVRLVFNVPARGLIGYTTEFMTMTHGYGILNHTFDSYQPMQKGRIGGRHQGVLVSMDNGTASPYGILQVEDRGTIFVEPGTEVYAGMIVGEHSRDNDLTVNVTKVKHATNVRSATKDQTTTLKKPRIMSLEEALEYLSDDEYCEVTPKSIRLRKKLLDKNERERAAKKKKLAEQDA</sequence>
<dbReference type="GO" id="GO:0005525">
    <property type="term" value="F:GTP binding"/>
    <property type="evidence" value="ECO:0007669"/>
    <property type="project" value="UniProtKB-UniRule"/>
</dbReference>
<dbReference type="CDD" id="cd03691">
    <property type="entry name" value="BipA_TypA_II"/>
    <property type="match status" value="1"/>
</dbReference>
<dbReference type="CDD" id="cd16263">
    <property type="entry name" value="BipA_III"/>
    <property type="match status" value="1"/>
</dbReference>
<organism evidence="6 7">
    <name type="scientific">Bhargavaea cecembensis</name>
    <dbReference type="NCBI Taxonomy" id="394098"/>
    <lineage>
        <taxon>Bacteria</taxon>
        <taxon>Bacillati</taxon>
        <taxon>Bacillota</taxon>
        <taxon>Bacilli</taxon>
        <taxon>Bacillales</taxon>
        <taxon>Caryophanaceae</taxon>
        <taxon>Bhargavaea</taxon>
    </lineage>
</organism>
<accession>A0A165GZD6</accession>
<dbReference type="SUPFAM" id="SSF54980">
    <property type="entry name" value="EF-G C-terminal domain-like"/>
    <property type="match status" value="2"/>
</dbReference>
<keyword evidence="4" id="KW-0963">Cytoplasm</keyword>
<dbReference type="GO" id="GO:0000049">
    <property type="term" value="F:tRNA binding"/>
    <property type="evidence" value="ECO:0007669"/>
    <property type="project" value="UniProtKB-KW"/>
</dbReference>
<dbReference type="GO" id="GO:0009409">
    <property type="term" value="P:response to cold"/>
    <property type="evidence" value="ECO:0007669"/>
    <property type="project" value="UniProtKB-ARBA"/>
</dbReference>
<dbReference type="SUPFAM" id="SSF50447">
    <property type="entry name" value="Translation proteins"/>
    <property type="match status" value="1"/>
</dbReference>
<dbReference type="RefSeq" id="WP_063179589.1">
    <property type="nucleotide sequence ID" value="NZ_LQNT01000009.1"/>
</dbReference>
<evidence type="ECO:0000313" key="6">
    <source>
        <dbReference type="EMBL" id="KZE38275.1"/>
    </source>
</evidence>
<dbReference type="Gene3D" id="3.30.70.240">
    <property type="match status" value="1"/>
</dbReference>
<dbReference type="OrthoDB" id="2443343at2"/>
<comment type="similarity">
    <text evidence="4">Belongs to the TRAFAC class translation factor GTPase superfamily. Classic translation factor GTPase family. BipA subfamily.</text>
</comment>
<dbReference type="InterPro" id="IPR047041">
    <property type="entry name" value="BipA_GTP-bd_dom"/>
</dbReference>
<evidence type="ECO:0000256" key="1">
    <source>
        <dbReference type="ARBA" id="ARBA00022741"/>
    </source>
</evidence>
<dbReference type="InterPro" id="IPR027417">
    <property type="entry name" value="P-loop_NTPase"/>
</dbReference>
<keyword evidence="4" id="KW-0690">Ribosome biogenesis</keyword>
<dbReference type="Gene3D" id="2.40.50.250">
    <property type="entry name" value="bipa protein"/>
    <property type="match status" value="1"/>
</dbReference>
<dbReference type="InterPro" id="IPR047043">
    <property type="entry name" value="BipA_III"/>
</dbReference>
<dbReference type="SMART" id="SM00838">
    <property type="entry name" value="EFG_C"/>
    <property type="match status" value="1"/>
</dbReference>
<dbReference type="InterPro" id="IPR004161">
    <property type="entry name" value="EFTu-like_2"/>
</dbReference>
<dbReference type="Pfam" id="PF14492">
    <property type="entry name" value="EFG_III"/>
    <property type="match status" value="1"/>
</dbReference>
<evidence type="ECO:0000259" key="5">
    <source>
        <dbReference type="PROSITE" id="PS51722"/>
    </source>
</evidence>
<dbReference type="InterPro" id="IPR035651">
    <property type="entry name" value="BipA_V"/>
</dbReference>
<dbReference type="FunFam" id="2.40.30.10:FF:000016">
    <property type="entry name" value="GTP-binding protein TypA"/>
    <property type="match status" value="1"/>
</dbReference>
<dbReference type="InterPro" id="IPR048876">
    <property type="entry name" value="BipA_C"/>
</dbReference>
<dbReference type="EMBL" id="LQNT01000009">
    <property type="protein sequence ID" value="KZE38275.1"/>
    <property type="molecule type" value="Genomic_DNA"/>
</dbReference>
<dbReference type="PROSITE" id="PS00301">
    <property type="entry name" value="G_TR_1"/>
    <property type="match status" value="1"/>
</dbReference>
<dbReference type="InterPro" id="IPR035647">
    <property type="entry name" value="EFG_III/V"/>
</dbReference>
<comment type="function">
    <text evidence="4">A 50S ribosomal subunit assembly protein with GTPase activity, required for 50S subunit assembly at low temperatures, may also play a role in translation. Binds GTP and analogs. Binds the 70S ribosome between the 30S and 50S subunits, in a similar position as ribosome-bound EF-G; it contacts a number of ribosomal proteins, both rRNAs and the A-site tRNA.</text>
</comment>
<evidence type="ECO:0000256" key="3">
    <source>
        <dbReference type="ARBA" id="ARBA00048548"/>
    </source>
</evidence>
<dbReference type="Proteomes" id="UP000076490">
    <property type="component" value="Unassembled WGS sequence"/>
</dbReference>
<dbReference type="FunFam" id="3.30.70.870:FF:000003">
    <property type="entry name" value="GTP-binding protein TypA"/>
    <property type="match status" value="1"/>
</dbReference>
<comment type="catalytic activity">
    <reaction evidence="3 4">
        <text>GTP + H2O = GDP + phosphate + H(+)</text>
        <dbReference type="Rhea" id="RHEA:19669"/>
        <dbReference type="ChEBI" id="CHEBI:15377"/>
        <dbReference type="ChEBI" id="CHEBI:15378"/>
        <dbReference type="ChEBI" id="CHEBI:37565"/>
        <dbReference type="ChEBI" id="CHEBI:43474"/>
        <dbReference type="ChEBI" id="CHEBI:58189"/>
    </reaction>
</comment>
<dbReference type="InterPro" id="IPR009000">
    <property type="entry name" value="Transl_B-barrel_sf"/>
</dbReference>
<dbReference type="InterPro" id="IPR005225">
    <property type="entry name" value="Small_GTP-bd"/>
</dbReference>
<dbReference type="GO" id="GO:1990904">
    <property type="term" value="C:ribonucleoprotein complex"/>
    <property type="evidence" value="ECO:0007669"/>
    <property type="project" value="TreeGrafter"/>
</dbReference>
<dbReference type="InterPro" id="IPR000640">
    <property type="entry name" value="EFG_V-like"/>
</dbReference>
<dbReference type="GO" id="GO:0010467">
    <property type="term" value="P:gene expression"/>
    <property type="evidence" value="ECO:0007669"/>
    <property type="project" value="UniProtKB-ARBA"/>
</dbReference>
<feature type="binding site" evidence="4">
    <location>
        <begin position="131"/>
        <end position="134"/>
    </location>
    <ligand>
        <name>GTP</name>
        <dbReference type="ChEBI" id="CHEBI:37565"/>
    </ligand>
</feature>
<dbReference type="PANTHER" id="PTHR42908:SF8">
    <property type="entry name" value="TR-TYPE G DOMAIN-CONTAINING PROTEIN"/>
    <property type="match status" value="1"/>
</dbReference>
<dbReference type="PANTHER" id="PTHR42908">
    <property type="entry name" value="TRANSLATION ELONGATION FACTOR-RELATED"/>
    <property type="match status" value="1"/>
</dbReference>
<reference evidence="6 7" key="1">
    <citation type="submission" date="2016-01" db="EMBL/GenBank/DDBJ databases">
        <title>Whole genome sequencing of Bhargavaea cecembensis T14.</title>
        <authorList>
            <person name="Hong K.W."/>
        </authorList>
    </citation>
    <scope>NUCLEOTIDE SEQUENCE [LARGE SCALE GENOMIC DNA]</scope>
    <source>
        <strain evidence="6 7">T14</strain>
    </source>
</reference>
<dbReference type="Pfam" id="PF00679">
    <property type="entry name" value="EFG_C"/>
    <property type="match status" value="1"/>
</dbReference>
<comment type="subunit">
    <text evidence="4">Monomer.</text>
</comment>
<keyword evidence="4" id="KW-0378">Hydrolase</keyword>
<evidence type="ECO:0000256" key="2">
    <source>
        <dbReference type="ARBA" id="ARBA00023134"/>
    </source>
</evidence>
<name>A0A165GZD6_9BACL</name>
<comment type="subcellular location">
    <subcellularLocation>
        <location evidence="4">Cytoplasm</location>
    </subcellularLocation>
    <text evidence="4">Binds to ribosomes.</text>
</comment>
<dbReference type="Gene3D" id="3.30.70.870">
    <property type="entry name" value="Elongation Factor G (Translational Gtpase), domain 3"/>
    <property type="match status" value="1"/>
</dbReference>
<dbReference type="InterPro" id="IPR042116">
    <property type="entry name" value="TypA/BipA_C"/>
</dbReference>
<proteinExistence type="inferred from homology"/>
<evidence type="ECO:0000313" key="7">
    <source>
        <dbReference type="Proteomes" id="UP000076490"/>
    </source>
</evidence>
<dbReference type="PRINTS" id="PR00315">
    <property type="entry name" value="ELONGATNFCT"/>
</dbReference>
<feature type="binding site" evidence="4">
    <location>
        <begin position="18"/>
        <end position="23"/>
    </location>
    <ligand>
        <name>GTP</name>
        <dbReference type="ChEBI" id="CHEBI:37565"/>
    </ligand>
</feature>
<dbReference type="InterPro" id="IPR031157">
    <property type="entry name" value="G_TR_CS"/>
</dbReference>
<dbReference type="GO" id="GO:0043022">
    <property type="term" value="F:ribosome binding"/>
    <property type="evidence" value="ECO:0007669"/>
    <property type="project" value="UniProtKB-UniRule"/>
</dbReference>
<dbReference type="GO" id="GO:0019843">
    <property type="term" value="F:rRNA binding"/>
    <property type="evidence" value="ECO:0007669"/>
    <property type="project" value="UniProtKB-KW"/>
</dbReference>
<evidence type="ECO:0000256" key="4">
    <source>
        <dbReference type="HAMAP-Rule" id="MF_00849"/>
    </source>
</evidence>
<dbReference type="NCBIfam" id="TIGR01394">
    <property type="entry name" value="TypA_BipA"/>
    <property type="match status" value="1"/>
</dbReference>
<keyword evidence="2 4" id="KW-0342">GTP-binding</keyword>
<dbReference type="Pfam" id="PF03144">
    <property type="entry name" value="GTP_EFTU_D2"/>
    <property type="match status" value="1"/>
</dbReference>
<dbReference type="GO" id="GO:0005829">
    <property type="term" value="C:cytosol"/>
    <property type="evidence" value="ECO:0007669"/>
    <property type="project" value="TreeGrafter"/>
</dbReference>
<dbReference type="AlphaFoldDB" id="A0A165GZD6"/>
<keyword evidence="4" id="KW-0699">rRNA-binding</keyword>
<dbReference type="FunFam" id="3.30.70.240:FF:000002">
    <property type="entry name" value="GTP-binding protein TypA"/>
    <property type="match status" value="1"/>
</dbReference>
<dbReference type="HAMAP" id="MF_00849">
    <property type="entry name" value="BipA"/>
    <property type="match status" value="1"/>
</dbReference>
<dbReference type="FunFam" id="3.40.50.300:FF:000055">
    <property type="entry name" value="GTP-binding protein TypA"/>
    <property type="match status" value="1"/>
</dbReference>
<dbReference type="Pfam" id="PF21018">
    <property type="entry name" value="BipA_C"/>
    <property type="match status" value="1"/>
</dbReference>
<dbReference type="Gene3D" id="3.40.50.300">
    <property type="entry name" value="P-loop containing nucleotide triphosphate hydrolases"/>
    <property type="match status" value="1"/>
</dbReference>
<dbReference type="GO" id="GO:0003924">
    <property type="term" value="F:GTPase activity"/>
    <property type="evidence" value="ECO:0007669"/>
    <property type="project" value="UniProtKB-UniRule"/>
</dbReference>
<gene>
    <name evidence="4" type="primary">bipA</name>
    <name evidence="6" type="ORF">AV656_04975</name>
</gene>
<comment type="caution">
    <text evidence="6">The sequence shown here is derived from an EMBL/GenBank/DDBJ whole genome shotgun (WGS) entry which is preliminary data.</text>
</comment>
<keyword evidence="4" id="KW-0694">RNA-binding</keyword>
<dbReference type="PROSITE" id="PS51722">
    <property type="entry name" value="G_TR_2"/>
    <property type="match status" value="1"/>
</dbReference>
<dbReference type="InterPro" id="IPR006298">
    <property type="entry name" value="BipA"/>
</dbReference>
<dbReference type="FunFam" id="2.40.50.250:FF:000001">
    <property type="entry name" value="GTP-binding protein TypA"/>
    <property type="match status" value="1"/>
</dbReference>
<dbReference type="EC" id="3.6.5.-" evidence="4"/>
<dbReference type="InterPro" id="IPR047042">
    <property type="entry name" value="BipA_II"/>
</dbReference>
<dbReference type="NCBIfam" id="TIGR00231">
    <property type="entry name" value="small_GTP"/>
    <property type="match status" value="1"/>
</dbReference>
<feature type="domain" description="Tr-type G" evidence="5">
    <location>
        <begin position="6"/>
        <end position="203"/>
    </location>
</feature>
<dbReference type="SUPFAM" id="SSF52540">
    <property type="entry name" value="P-loop containing nucleoside triphosphate hydrolases"/>
    <property type="match status" value="1"/>
</dbReference>
<dbReference type="GO" id="GO:0000027">
    <property type="term" value="P:ribosomal large subunit assembly"/>
    <property type="evidence" value="ECO:0007669"/>
    <property type="project" value="UniProtKB-UniRule"/>
</dbReference>